<sequence>MFVVSLAWTATTVGEYCSDGAVPHATGCVLTRVAATTPMTISSRRERRIAMVTDMVNLAFESEPRCGRFVCAGSRMPSGGPVSPVTDGDRMGKG</sequence>
<gene>
    <name evidence="2" type="ORF">GCM10017790_58890</name>
</gene>
<name>A0ABQ3LX10_9PSEU</name>
<reference evidence="3" key="1">
    <citation type="journal article" date="2019" name="Int. J. Syst. Evol. Microbiol.">
        <title>The Global Catalogue of Microorganisms (GCM) 10K type strain sequencing project: providing services to taxonomists for standard genome sequencing and annotation.</title>
        <authorList>
            <consortium name="The Broad Institute Genomics Platform"/>
            <consortium name="The Broad Institute Genome Sequencing Center for Infectious Disease"/>
            <person name="Wu L."/>
            <person name="Ma J."/>
        </authorList>
    </citation>
    <scope>NUCLEOTIDE SEQUENCE [LARGE SCALE GENOMIC DNA]</scope>
    <source>
        <strain evidence="3">CGMCC 4.7683</strain>
    </source>
</reference>
<evidence type="ECO:0008006" key="4">
    <source>
        <dbReference type="Google" id="ProtNLM"/>
    </source>
</evidence>
<proteinExistence type="predicted"/>
<feature type="region of interest" description="Disordered" evidence="1">
    <location>
        <begin position="75"/>
        <end position="94"/>
    </location>
</feature>
<evidence type="ECO:0000313" key="3">
    <source>
        <dbReference type="Proteomes" id="UP000635387"/>
    </source>
</evidence>
<protein>
    <recommendedName>
        <fullName evidence="4">Secreted protein</fullName>
    </recommendedName>
</protein>
<keyword evidence="3" id="KW-1185">Reference proteome</keyword>
<organism evidence="2 3">
    <name type="scientific">Amycolatopsis oliviviridis</name>
    <dbReference type="NCBI Taxonomy" id="1471590"/>
    <lineage>
        <taxon>Bacteria</taxon>
        <taxon>Bacillati</taxon>
        <taxon>Actinomycetota</taxon>
        <taxon>Actinomycetes</taxon>
        <taxon>Pseudonocardiales</taxon>
        <taxon>Pseudonocardiaceae</taxon>
        <taxon>Amycolatopsis</taxon>
    </lineage>
</organism>
<evidence type="ECO:0000313" key="2">
    <source>
        <dbReference type="EMBL" id="GHH28293.1"/>
    </source>
</evidence>
<dbReference type="Proteomes" id="UP000635387">
    <property type="component" value="Unassembled WGS sequence"/>
</dbReference>
<dbReference type="EMBL" id="BNAY01000007">
    <property type="protein sequence ID" value="GHH28293.1"/>
    <property type="molecule type" value="Genomic_DNA"/>
</dbReference>
<comment type="caution">
    <text evidence="2">The sequence shown here is derived from an EMBL/GenBank/DDBJ whole genome shotgun (WGS) entry which is preliminary data.</text>
</comment>
<evidence type="ECO:0000256" key="1">
    <source>
        <dbReference type="SAM" id="MobiDB-lite"/>
    </source>
</evidence>
<accession>A0ABQ3LX10</accession>